<gene>
    <name evidence="1" type="ORF">Tci_264552</name>
</gene>
<protein>
    <recommendedName>
        <fullName evidence="2">Retrovirus-related Pol polyprotein from transposon TNT 1-94</fullName>
    </recommendedName>
</protein>
<evidence type="ECO:0008006" key="2">
    <source>
        <dbReference type="Google" id="ProtNLM"/>
    </source>
</evidence>
<evidence type="ECO:0000313" key="1">
    <source>
        <dbReference type="EMBL" id="GEW92576.1"/>
    </source>
</evidence>
<dbReference type="EMBL" id="BKCJ010080638">
    <property type="protein sequence ID" value="GEW92576.1"/>
    <property type="molecule type" value="Genomic_DNA"/>
</dbReference>
<proteinExistence type="predicted"/>
<comment type="caution">
    <text evidence="1">The sequence shown here is derived from an EMBL/GenBank/DDBJ whole genome shotgun (WGS) entry which is preliminary data.</text>
</comment>
<organism evidence="1">
    <name type="scientific">Tanacetum cinerariifolium</name>
    <name type="common">Dalmatian daisy</name>
    <name type="synonym">Chrysanthemum cinerariifolium</name>
    <dbReference type="NCBI Taxonomy" id="118510"/>
    <lineage>
        <taxon>Eukaryota</taxon>
        <taxon>Viridiplantae</taxon>
        <taxon>Streptophyta</taxon>
        <taxon>Embryophyta</taxon>
        <taxon>Tracheophyta</taxon>
        <taxon>Spermatophyta</taxon>
        <taxon>Magnoliopsida</taxon>
        <taxon>eudicotyledons</taxon>
        <taxon>Gunneridae</taxon>
        <taxon>Pentapetalae</taxon>
        <taxon>asterids</taxon>
        <taxon>campanulids</taxon>
        <taxon>Asterales</taxon>
        <taxon>Asteraceae</taxon>
        <taxon>Asteroideae</taxon>
        <taxon>Anthemideae</taxon>
        <taxon>Anthemidinae</taxon>
        <taxon>Tanacetum</taxon>
    </lineage>
</organism>
<name>A0A699GZP8_TANCI</name>
<accession>A0A699GZP8</accession>
<reference evidence="1" key="1">
    <citation type="journal article" date="2019" name="Sci. Rep.">
        <title>Draft genome of Tanacetum cinerariifolium, the natural source of mosquito coil.</title>
        <authorList>
            <person name="Yamashiro T."/>
            <person name="Shiraishi A."/>
            <person name="Satake H."/>
            <person name="Nakayama K."/>
        </authorList>
    </citation>
    <scope>NUCLEOTIDE SEQUENCE</scope>
</reference>
<sequence>MPSFPSLEPKVSCFDDLDLFKDFENEFLAIVYNDALTSKSYFLTEPTLSPQHIDESDLKDETSLSEYDEVEQNGKLVSKNGYDILEIVHDFEDRLETIIGRQVNRVRVLDFEGLTPEMRQDLAERLWMAYTGDDGHDIFMSHTWRMLFKIRAPLVREFILEFFSTCRIGSEIGLDVADSLCFQLGGARRSMTWRQFILAPGLHTTEEMAEDGFDAYWFGSERVIPDKGDEMTGLGSSGHVEAAVVVVAAPGGVNDALDIDEISNVPDLIPDHLRLLGLTLPRSNNVFDYTVGEKRMGLTYLSQLMKDHSIWERLGKHLLMVKKVPFIKVQNDLESILTYHQKIRRGITLTFGQLLQRLPKDIYTLINNYTDAKDIWDNVKMLLGTHETGNGGPQNRDGNVNLGQARQIKCYNYNGIGHIASNCTQPKRPQNSKYFKDKMLLMQAQENGIVLDEKQLLFIAGGQDNVVDKDVDEPPAPTAQTMFMKSLSSADPVYDEAGPSYDSNILYEVHDHDNYQDAICELHEVYEMHDNVRPNCIFDSDNESTSDSYMIPYDQITLTGLTEGERGFEQTKECYLTEVIPFFKTLKEHFEGFKKALTKEIKEMKDFFKELDAEVDQNAVNRKCDEIERKNLLITNNNLIADCLSKEVFYIATNSNLTTSSFTKMHDAHIVVQARCLEIEAKLSKLNDKIKKYDHNELVKCFSSLD</sequence>
<dbReference type="AlphaFoldDB" id="A0A699GZP8"/>